<dbReference type="RefSeq" id="WP_192757684.1">
    <property type="nucleotide sequence ID" value="NZ_JADBDZ010000001.1"/>
</dbReference>
<reference evidence="3 4" key="1">
    <citation type="submission" date="2020-10" db="EMBL/GenBank/DDBJ databases">
        <title>Sequencing the genomes of 1000 actinobacteria strains.</title>
        <authorList>
            <person name="Klenk H.-P."/>
        </authorList>
    </citation>
    <scope>NUCLEOTIDE SEQUENCE [LARGE SCALE GENOMIC DNA]</scope>
    <source>
        <strain evidence="3 4">DSM 46744</strain>
    </source>
</reference>
<keyword evidence="2" id="KW-0812">Transmembrane</keyword>
<evidence type="ECO:0008006" key="5">
    <source>
        <dbReference type="Google" id="ProtNLM"/>
    </source>
</evidence>
<feature type="compositionally biased region" description="Low complexity" evidence="1">
    <location>
        <begin position="443"/>
        <end position="465"/>
    </location>
</feature>
<evidence type="ECO:0000256" key="2">
    <source>
        <dbReference type="SAM" id="Phobius"/>
    </source>
</evidence>
<dbReference type="Proteomes" id="UP000627838">
    <property type="component" value="Unassembled WGS sequence"/>
</dbReference>
<protein>
    <recommendedName>
        <fullName evidence="5">DUF4407 domain-containing protein</fullName>
    </recommendedName>
</protein>
<feature type="compositionally biased region" description="Basic and acidic residues" evidence="1">
    <location>
        <begin position="498"/>
        <end position="523"/>
    </location>
</feature>
<keyword evidence="2" id="KW-0472">Membrane</keyword>
<sequence>MRRFLISLSGARPEILDRCPSERTKYEGIGGAVLTTSVLATLSMWFAIHSALGVNPFIAAPIALGWGAAIMSLDRWLVTSIPAEGKRGRYAAPRIVMAVLLGAVISTPLVLQIFKSEIDAQIVQIKQERSNSFTADQRTGEVGRQVAALQKQVDSLQEVVRSRGDVPLDPAADPEIKTLERQRNERQKDADKHYKEWQCQLYGGDGCPRKGEGPLAEASKEAYDKARNDVQGLNRQIEARKTELAADSEAAKSTRLQQATAELPKVQQQLQDARQRQRTLQIQYDAENAETDGLLIRLQALSEVSRGDFTLVGVRTLLFLFFLLIECLPVFVKLMMKPGNYDRILALEVKREMREARAGTRPAFASGFDSGPRPDAGPDPGPDPGVARRPGSILPIWSRKDEETDGDVLDDPAAADTRVADGYPDDDYPRPRPSSGRGGDTVRGNGFRSNGNGFQGGAADATTADAYDDDALHGEVFDREEPHGDARGGSAPPASDDEAIRRISDTRAVEETRATPDSPRDADGQPLYDDDDY</sequence>
<comment type="caution">
    <text evidence="3">The sequence shown here is derived from an EMBL/GenBank/DDBJ whole genome shotgun (WGS) entry which is preliminary data.</text>
</comment>
<feature type="compositionally biased region" description="Basic and acidic residues" evidence="1">
    <location>
        <begin position="470"/>
        <end position="486"/>
    </location>
</feature>
<proteinExistence type="predicted"/>
<evidence type="ECO:0000313" key="3">
    <source>
        <dbReference type="EMBL" id="MBE1530706.1"/>
    </source>
</evidence>
<feature type="region of interest" description="Disordered" evidence="1">
    <location>
        <begin position="163"/>
        <end position="191"/>
    </location>
</feature>
<keyword evidence="2" id="KW-1133">Transmembrane helix</keyword>
<feature type="region of interest" description="Disordered" evidence="1">
    <location>
        <begin position="358"/>
        <end position="533"/>
    </location>
</feature>
<name>A0ABR9JJH6_9ACTN</name>
<evidence type="ECO:0000256" key="1">
    <source>
        <dbReference type="SAM" id="MobiDB-lite"/>
    </source>
</evidence>
<evidence type="ECO:0000313" key="4">
    <source>
        <dbReference type="Proteomes" id="UP000627838"/>
    </source>
</evidence>
<dbReference type="EMBL" id="JADBDZ010000001">
    <property type="protein sequence ID" value="MBE1530706.1"/>
    <property type="molecule type" value="Genomic_DNA"/>
</dbReference>
<feature type="transmembrane region" description="Helical" evidence="2">
    <location>
        <begin position="95"/>
        <end position="114"/>
    </location>
</feature>
<organism evidence="3 4">
    <name type="scientific">Actinomadura algeriensis</name>
    <dbReference type="NCBI Taxonomy" id="1679523"/>
    <lineage>
        <taxon>Bacteria</taxon>
        <taxon>Bacillati</taxon>
        <taxon>Actinomycetota</taxon>
        <taxon>Actinomycetes</taxon>
        <taxon>Streptosporangiales</taxon>
        <taxon>Thermomonosporaceae</taxon>
        <taxon>Actinomadura</taxon>
    </lineage>
</organism>
<feature type="transmembrane region" description="Helical" evidence="2">
    <location>
        <begin position="28"/>
        <end position="48"/>
    </location>
</feature>
<feature type="compositionally biased region" description="Basic and acidic residues" evidence="1">
    <location>
        <begin position="174"/>
        <end position="191"/>
    </location>
</feature>
<dbReference type="InterPro" id="IPR025519">
    <property type="entry name" value="DUF4407"/>
</dbReference>
<feature type="transmembrane region" description="Helical" evidence="2">
    <location>
        <begin position="54"/>
        <end position="74"/>
    </location>
</feature>
<gene>
    <name evidence="3" type="ORF">H4W34_000539</name>
</gene>
<accession>A0ABR9JJH6</accession>
<dbReference type="Pfam" id="PF14362">
    <property type="entry name" value="DUF4407"/>
    <property type="match status" value="1"/>
</dbReference>
<keyword evidence="4" id="KW-1185">Reference proteome</keyword>